<proteinExistence type="predicted"/>
<gene>
    <name evidence="1" type="ORF">GCM10023231_24700</name>
</gene>
<comment type="caution">
    <text evidence="1">The sequence shown here is derived from an EMBL/GenBank/DDBJ whole genome shotgun (WGS) entry which is preliminary data.</text>
</comment>
<reference evidence="2" key="1">
    <citation type="journal article" date="2019" name="Int. J. Syst. Evol. Microbiol.">
        <title>The Global Catalogue of Microorganisms (GCM) 10K type strain sequencing project: providing services to taxonomists for standard genome sequencing and annotation.</title>
        <authorList>
            <consortium name="The Broad Institute Genomics Platform"/>
            <consortium name="The Broad Institute Genome Sequencing Center for Infectious Disease"/>
            <person name="Wu L."/>
            <person name="Ma J."/>
        </authorList>
    </citation>
    <scope>NUCLEOTIDE SEQUENCE [LARGE SCALE GENOMIC DNA]</scope>
    <source>
        <strain evidence="2">JCM 18200</strain>
    </source>
</reference>
<name>A0ABP9BGK5_9SPHI</name>
<evidence type="ECO:0000313" key="2">
    <source>
        <dbReference type="Proteomes" id="UP001501411"/>
    </source>
</evidence>
<accession>A0ABP9BGK5</accession>
<sequence length="62" mass="6799">MGHILKPATISGKSLKLQYDTVVTLDAPMSALKSKRQTINLSKRTSDDLKSSRCSAYAYLVP</sequence>
<dbReference type="EMBL" id="BAABIQ010000036">
    <property type="protein sequence ID" value="GAA4795341.1"/>
    <property type="molecule type" value="Genomic_DNA"/>
</dbReference>
<dbReference type="Proteomes" id="UP001501411">
    <property type="component" value="Unassembled WGS sequence"/>
</dbReference>
<organism evidence="1 2">
    <name type="scientific">Olivibacter ginsenosidimutans</name>
    <dbReference type="NCBI Taxonomy" id="1176537"/>
    <lineage>
        <taxon>Bacteria</taxon>
        <taxon>Pseudomonadati</taxon>
        <taxon>Bacteroidota</taxon>
        <taxon>Sphingobacteriia</taxon>
        <taxon>Sphingobacteriales</taxon>
        <taxon>Sphingobacteriaceae</taxon>
        <taxon>Olivibacter</taxon>
    </lineage>
</organism>
<evidence type="ECO:0000313" key="1">
    <source>
        <dbReference type="EMBL" id="GAA4795341.1"/>
    </source>
</evidence>
<protein>
    <submittedName>
        <fullName evidence="1">Uncharacterized protein</fullName>
    </submittedName>
</protein>
<keyword evidence="2" id="KW-1185">Reference proteome</keyword>